<dbReference type="GO" id="GO:0003729">
    <property type="term" value="F:mRNA binding"/>
    <property type="evidence" value="ECO:0007669"/>
    <property type="project" value="TreeGrafter"/>
</dbReference>
<feature type="domain" description="RRM" evidence="4">
    <location>
        <begin position="296"/>
        <end position="372"/>
    </location>
</feature>
<dbReference type="InterPro" id="IPR012677">
    <property type="entry name" value="Nucleotide-bd_a/b_plait_sf"/>
</dbReference>
<dbReference type="PANTHER" id="PTHR48032:SF6">
    <property type="entry name" value="RNA-BINDING (RRM_RBD_RNP MOTIFS) FAMILY PROTEIN"/>
    <property type="match status" value="1"/>
</dbReference>
<proteinExistence type="predicted"/>
<dbReference type="SMART" id="SM00360">
    <property type="entry name" value="RRM"/>
    <property type="match status" value="3"/>
</dbReference>
<dbReference type="PROSITE" id="PS50102">
    <property type="entry name" value="RRM"/>
    <property type="match status" value="3"/>
</dbReference>
<dbReference type="Pfam" id="PF00076">
    <property type="entry name" value="RRM_1"/>
    <property type="match status" value="3"/>
</dbReference>
<protein>
    <submittedName>
        <fullName evidence="5">Heterogeneous nuclear ribonucleoprotein 1</fullName>
    </submittedName>
</protein>
<evidence type="ECO:0000256" key="2">
    <source>
        <dbReference type="ARBA" id="ARBA00022884"/>
    </source>
</evidence>
<dbReference type="FunFam" id="3.30.70.330:FF:000364">
    <property type="entry name" value="heterogeneous nuclear ribonucleoprotein 1"/>
    <property type="match status" value="1"/>
</dbReference>
<feature type="domain" description="RRM" evidence="4">
    <location>
        <begin position="4"/>
        <end position="80"/>
    </location>
</feature>
<dbReference type="GO" id="GO:1990904">
    <property type="term" value="C:ribonucleoprotein complex"/>
    <property type="evidence" value="ECO:0007669"/>
    <property type="project" value="UniProtKB-KW"/>
</dbReference>
<sequence>MSDRKLVVLGIPWDVDTEGLREYMTKFGELEDCIVMKERSTGRSRGFGYVTFATIEDAKAALASEHFLGNRMLEVKIATPKEEMRTSSKKVTRIFVARIPPSVTEAAFRSHFEKYGDITDLYMPKDPTTKGHRGIGFITFANADSPTIDLRKIEGLALGGVRSAPGPLRLHEIWSQETGYDLGNSSLCPNVKGLKRMRSSIQCLQKLLYCMCSVFLKAVDDLMVETHELGGSTVVVDRATPKEEDFRPISRMPQGGGGYGAYNAYINAATRYAALGAPTLYDHPGSMRGGTSGMGKKIFVGRLPQEASAEDLRQYFGRFGRILDVYVPKDPKRTGHRGFGFVTFADDGVADRVARRSHEICGHQVAIDSATPIDDAGPSGNFMMNNPEPFGMVDQCALMAGCMGAWILMM</sequence>
<dbReference type="GO" id="GO:0006417">
    <property type="term" value="P:regulation of translation"/>
    <property type="evidence" value="ECO:0007669"/>
    <property type="project" value="TreeGrafter"/>
</dbReference>
<reference evidence="5" key="2">
    <citation type="journal article" date="2024" name="Plant">
        <title>Genomic evolution and insights into agronomic trait innovations of Sesamum species.</title>
        <authorList>
            <person name="Miao H."/>
            <person name="Wang L."/>
            <person name="Qu L."/>
            <person name="Liu H."/>
            <person name="Sun Y."/>
            <person name="Le M."/>
            <person name="Wang Q."/>
            <person name="Wei S."/>
            <person name="Zheng Y."/>
            <person name="Lin W."/>
            <person name="Duan Y."/>
            <person name="Cao H."/>
            <person name="Xiong S."/>
            <person name="Wang X."/>
            <person name="Wei L."/>
            <person name="Li C."/>
            <person name="Ma Q."/>
            <person name="Ju M."/>
            <person name="Zhao R."/>
            <person name="Li G."/>
            <person name="Mu C."/>
            <person name="Tian Q."/>
            <person name="Mei H."/>
            <person name="Zhang T."/>
            <person name="Gao T."/>
            <person name="Zhang H."/>
        </authorList>
    </citation>
    <scope>NUCLEOTIDE SEQUENCE</scope>
    <source>
        <strain evidence="5">G02</strain>
    </source>
</reference>
<evidence type="ECO:0000256" key="1">
    <source>
        <dbReference type="ARBA" id="ARBA00022737"/>
    </source>
</evidence>
<dbReference type="FunFam" id="3.30.70.330:FF:000316">
    <property type="entry name" value="RNA-binding family protein isoform 1"/>
    <property type="match status" value="1"/>
</dbReference>
<keyword evidence="5" id="KW-0687">Ribonucleoprotein</keyword>
<dbReference type="InterPro" id="IPR000504">
    <property type="entry name" value="RRM_dom"/>
</dbReference>
<reference evidence="5" key="1">
    <citation type="submission" date="2020-06" db="EMBL/GenBank/DDBJ databases">
        <authorList>
            <person name="Li T."/>
            <person name="Hu X."/>
            <person name="Zhang T."/>
            <person name="Song X."/>
            <person name="Zhang H."/>
            <person name="Dai N."/>
            <person name="Sheng W."/>
            <person name="Hou X."/>
            <person name="Wei L."/>
        </authorList>
    </citation>
    <scope>NUCLEOTIDE SEQUENCE</scope>
    <source>
        <strain evidence="5">G02</strain>
        <tissue evidence="5">Leaf</tissue>
    </source>
</reference>
<dbReference type="SUPFAM" id="SSF54928">
    <property type="entry name" value="RNA-binding domain, RBD"/>
    <property type="match status" value="2"/>
</dbReference>
<dbReference type="Gene3D" id="3.30.70.330">
    <property type="match status" value="3"/>
</dbReference>
<feature type="domain" description="RRM" evidence="4">
    <location>
        <begin position="92"/>
        <end position="160"/>
    </location>
</feature>
<keyword evidence="2 3" id="KW-0694">RNA-binding</keyword>
<gene>
    <name evidence="5" type="ORF">Sradi_3076300</name>
</gene>
<dbReference type="AlphaFoldDB" id="A0AAW2RD56"/>
<dbReference type="PANTHER" id="PTHR48032">
    <property type="entry name" value="RNA-BINDING PROTEIN MUSASHI HOMOLOG RBP6"/>
    <property type="match status" value="1"/>
</dbReference>
<evidence type="ECO:0000313" key="5">
    <source>
        <dbReference type="EMBL" id="KAL0377708.1"/>
    </source>
</evidence>
<dbReference type="EMBL" id="JACGWJ010000013">
    <property type="protein sequence ID" value="KAL0377708.1"/>
    <property type="molecule type" value="Genomic_DNA"/>
</dbReference>
<evidence type="ECO:0000256" key="3">
    <source>
        <dbReference type="PROSITE-ProRule" id="PRU00176"/>
    </source>
</evidence>
<keyword evidence="1" id="KW-0677">Repeat</keyword>
<organism evidence="5">
    <name type="scientific">Sesamum radiatum</name>
    <name type="common">Black benniseed</name>
    <dbReference type="NCBI Taxonomy" id="300843"/>
    <lineage>
        <taxon>Eukaryota</taxon>
        <taxon>Viridiplantae</taxon>
        <taxon>Streptophyta</taxon>
        <taxon>Embryophyta</taxon>
        <taxon>Tracheophyta</taxon>
        <taxon>Spermatophyta</taxon>
        <taxon>Magnoliopsida</taxon>
        <taxon>eudicotyledons</taxon>
        <taxon>Gunneridae</taxon>
        <taxon>Pentapetalae</taxon>
        <taxon>asterids</taxon>
        <taxon>lamiids</taxon>
        <taxon>Lamiales</taxon>
        <taxon>Pedaliaceae</taxon>
        <taxon>Sesamum</taxon>
    </lineage>
</organism>
<accession>A0AAW2RD56</accession>
<name>A0AAW2RD56_SESRA</name>
<comment type="caution">
    <text evidence="5">The sequence shown here is derived from an EMBL/GenBank/DDBJ whole genome shotgun (WGS) entry which is preliminary data.</text>
</comment>
<dbReference type="InterPro" id="IPR035979">
    <property type="entry name" value="RBD_domain_sf"/>
</dbReference>
<evidence type="ECO:0000259" key="4">
    <source>
        <dbReference type="PROSITE" id="PS50102"/>
    </source>
</evidence>